<dbReference type="AlphaFoldDB" id="A0AAQ3NVT8"/>
<evidence type="ECO:0000313" key="2">
    <source>
        <dbReference type="EMBL" id="WVZ16790.1"/>
    </source>
</evidence>
<sequence>MAHRNRTEELSIRFWGKCILTAGYLINLTSCPTLGGKTPYELIHGKSPSYDHLRVFGSLCYAHNQDRKGDKFDSKSLKCIFVGYPYGQKGWKLFDLEKEIFFVSRDVKFVEIEFPFEEANITSPLTQVSINAPFPGEQYLVDDDTNVDCMMKPNALNLFLKHKIAKMQRLTVTTNQKAILLLLHNLEELRDYVTNTMIKLSPSVHSSATSHHSAAMANELQALQNNGIWTLSTLPPGKEALGCKWIYKIKYHSDSIVERFKARLVILGNYQVEGN</sequence>
<protein>
    <recommendedName>
        <fullName evidence="1">Retroviral polymerase SH3-like domain-containing protein</fullName>
    </recommendedName>
</protein>
<organism evidence="2 3">
    <name type="scientific">Vigna mungo</name>
    <name type="common">Black gram</name>
    <name type="synonym">Phaseolus mungo</name>
    <dbReference type="NCBI Taxonomy" id="3915"/>
    <lineage>
        <taxon>Eukaryota</taxon>
        <taxon>Viridiplantae</taxon>
        <taxon>Streptophyta</taxon>
        <taxon>Embryophyta</taxon>
        <taxon>Tracheophyta</taxon>
        <taxon>Spermatophyta</taxon>
        <taxon>Magnoliopsida</taxon>
        <taxon>eudicotyledons</taxon>
        <taxon>Gunneridae</taxon>
        <taxon>Pentapetalae</taxon>
        <taxon>rosids</taxon>
        <taxon>fabids</taxon>
        <taxon>Fabales</taxon>
        <taxon>Fabaceae</taxon>
        <taxon>Papilionoideae</taxon>
        <taxon>50 kb inversion clade</taxon>
        <taxon>NPAAA clade</taxon>
        <taxon>indigoferoid/millettioid clade</taxon>
        <taxon>Phaseoleae</taxon>
        <taxon>Vigna</taxon>
    </lineage>
</organism>
<reference evidence="2 3" key="1">
    <citation type="journal article" date="2023" name="Life. Sci Alliance">
        <title>Evolutionary insights into 3D genome organization and epigenetic landscape of Vigna mungo.</title>
        <authorList>
            <person name="Junaid A."/>
            <person name="Singh B."/>
            <person name="Bhatia S."/>
        </authorList>
    </citation>
    <scope>NUCLEOTIDE SEQUENCE [LARGE SCALE GENOMIC DNA]</scope>
    <source>
        <strain evidence="2">Urdbean</strain>
    </source>
</reference>
<evidence type="ECO:0000259" key="1">
    <source>
        <dbReference type="Pfam" id="PF25597"/>
    </source>
</evidence>
<gene>
    <name evidence="2" type="ORF">V8G54_009772</name>
</gene>
<name>A0AAQ3NVT8_VIGMU</name>
<dbReference type="SUPFAM" id="SSF53098">
    <property type="entry name" value="Ribonuclease H-like"/>
    <property type="match status" value="1"/>
</dbReference>
<dbReference type="EMBL" id="CP144698">
    <property type="protein sequence ID" value="WVZ16790.1"/>
    <property type="molecule type" value="Genomic_DNA"/>
</dbReference>
<dbReference type="InterPro" id="IPR012337">
    <property type="entry name" value="RNaseH-like_sf"/>
</dbReference>
<dbReference type="Proteomes" id="UP001374535">
    <property type="component" value="Chromosome 3"/>
</dbReference>
<dbReference type="InterPro" id="IPR039537">
    <property type="entry name" value="Retrotran_Ty1/copia-like"/>
</dbReference>
<dbReference type="Pfam" id="PF25597">
    <property type="entry name" value="SH3_retrovirus"/>
    <property type="match status" value="1"/>
</dbReference>
<feature type="domain" description="Retroviral polymerase SH3-like" evidence="1">
    <location>
        <begin position="58"/>
        <end position="119"/>
    </location>
</feature>
<evidence type="ECO:0000313" key="3">
    <source>
        <dbReference type="Proteomes" id="UP001374535"/>
    </source>
</evidence>
<dbReference type="PANTHER" id="PTHR42648">
    <property type="entry name" value="TRANSPOSASE, PUTATIVE-RELATED"/>
    <property type="match status" value="1"/>
</dbReference>
<dbReference type="PANTHER" id="PTHR42648:SF31">
    <property type="entry name" value="RNA-DIRECTED DNA POLYMERASE"/>
    <property type="match status" value="1"/>
</dbReference>
<keyword evidence="3" id="KW-1185">Reference proteome</keyword>
<proteinExistence type="predicted"/>
<accession>A0AAQ3NVT8</accession>
<dbReference type="InterPro" id="IPR057670">
    <property type="entry name" value="SH3_retrovirus"/>
</dbReference>